<dbReference type="InterPro" id="IPR038081">
    <property type="entry name" value="CalX-like_sf"/>
</dbReference>
<protein>
    <submittedName>
        <fullName evidence="5">Membrane protein with Calx-beta and LTD superfamily domains</fullName>
    </submittedName>
</protein>
<name>K4IGH2_PSYTT</name>
<evidence type="ECO:0000313" key="5">
    <source>
        <dbReference type="EMBL" id="AFU69454.1"/>
    </source>
</evidence>
<keyword evidence="1" id="KW-0732">Signal</keyword>
<proteinExistence type="predicted"/>
<feature type="domain" description="LTD" evidence="4">
    <location>
        <begin position="166"/>
        <end position="301"/>
    </location>
</feature>
<dbReference type="KEGG" id="ptq:P700755_002716"/>
<keyword evidence="3" id="KW-0106">Calcium</keyword>
<gene>
    <name evidence="5" type="ordered locus">P700755_002716</name>
</gene>
<dbReference type="RefSeq" id="WP_015025016.1">
    <property type="nucleotide sequence ID" value="NC_018721.1"/>
</dbReference>
<dbReference type="AlphaFoldDB" id="K4IGH2"/>
<dbReference type="GO" id="GO:0016020">
    <property type="term" value="C:membrane"/>
    <property type="evidence" value="ECO:0007669"/>
    <property type="project" value="InterPro"/>
</dbReference>
<evidence type="ECO:0000256" key="1">
    <source>
        <dbReference type="ARBA" id="ARBA00022729"/>
    </source>
</evidence>
<reference evidence="5" key="2">
    <citation type="submission" date="2012-09" db="EMBL/GenBank/DDBJ databases">
        <title>The complete sequence of Psychroflexus torquis an extreme psychrophile from sea-ice that is stimulated by light.</title>
        <authorList>
            <person name="Feng S."/>
            <person name="Powell S.M."/>
            <person name="Bowman J.P."/>
        </authorList>
    </citation>
    <scope>NUCLEOTIDE SEQUENCE [LARGE SCALE GENOMIC DNA]</scope>
    <source>
        <strain evidence="5">ATCC 700755</strain>
    </source>
</reference>
<dbReference type="GO" id="GO:0007154">
    <property type="term" value="P:cell communication"/>
    <property type="evidence" value="ECO:0007669"/>
    <property type="project" value="InterPro"/>
</dbReference>
<reference evidence="5" key="1">
    <citation type="submission" date="2006-03" db="EMBL/GenBank/DDBJ databases">
        <authorList>
            <person name="Bowman J."/>
            <person name="Ferriera S."/>
            <person name="Johnson J."/>
            <person name="Kravitz S."/>
            <person name="Halpern A."/>
            <person name="Remington K."/>
            <person name="Beeson K."/>
            <person name="Tran B."/>
            <person name="Rogers Y.-H."/>
            <person name="Friedman R."/>
            <person name="Venter J.C."/>
        </authorList>
    </citation>
    <scope>NUCLEOTIDE SEQUENCE [LARGE SCALE GENOMIC DNA]</scope>
    <source>
        <strain evidence="5">ATCC 700755</strain>
    </source>
</reference>
<dbReference type="eggNOG" id="COG1506">
    <property type="taxonomic scope" value="Bacteria"/>
</dbReference>
<accession>K4IGH2</accession>
<evidence type="ECO:0000256" key="3">
    <source>
        <dbReference type="ARBA" id="ARBA00022837"/>
    </source>
</evidence>
<sequence>MSKSKTLNGIFGIFLLSLLQYSCTTDDILPALELTTSDTNLSEDEGSIQITATLNSTSSETVTVPLLISGTATEGVDFSISATEITISNGQTSGSISLNGLQDQDIEGVENLNISLESGAGFLVLSGSSLEIQILDDDTDTDNDGVLDSDDECVDVAGDIENNGCPFLGFLINEVNYDPASGALGDANGDGTRSPLNDEFIEFFNSGSALDISGYTLSDADQIRHTFPQGTILPVNSVLVVFGGGTPTGAFGGAIVQTASEGQLNMSNSGDFMTLADPSGDPVLTFDVEPLSNNPNESYTRNPDLIGEFEQHAGLDAANGALFSPGTKLDGSSF</sequence>
<dbReference type="STRING" id="313595.P700755_002716"/>
<evidence type="ECO:0000259" key="4">
    <source>
        <dbReference type="PROSITE" id="PS51841"/>
    </source>
</evidence>
<keyword evidence="2" id="KW-0677">Repeat</keyword>
<dbReference type="InterPro" id="IPR003644">
    <property type="entry name" value="Calx_beta"/>
</dbReference>
<dbReference type="Gene3D" id="2.60.40.2030">
    <property type="match status" value="1"/>
</dbReference>
<evidence type="ECO:0000313" key="6">
    <source>
        <dbReference type="Proteomes" id="UP000008514"/>
    </source>
</evidence>
<dbReference type="PROSITE" id="PS51841">
    <property type="entry name" value="LTD"/>
    <property type="match status" value="1"/>
</dbReference>
<dbReference type="Proteomes" id="UP000008514">
    <property type="component" value="Chromosome"/>
</dbReference>
<dbReference type="SUPFAM" id="SSF141072">
    <property type="entry name" value="CalX-like"/>
    <property type="match status" value="1"/>
</dbReference>
<dbReference type="SUPFAM" id="SSF74853">
    <property type="entry name" value="Lamin A/C globular tail domain"/>
    <property type="match status" value="1"/>
</dbReference>
<dbReference type="Pfam" id="PF03160">
    <property type="entry name" value="Calx-beta"/>
    <property type="match status" value="1"/>
</dbReference>
<dbReference type="OrthoDB" id="1522982at2"/>
<dbReference type="Pfam" id="PF00932">
    <property type="entry name" value="LTD"/>
    <property type="match status" value="1"/>
</dbReference>
<keyword evidence="6" id="KW-1185">Reference proteome</keyword>
<dbReference type="EMBL" id="CP003879">
    <property type="protein sequence ID" value="AFU69454.1"/>
    <property type="molecule type" value="Genomic_DNA"/>
</dbReference>
<dbReference type="eggNOG" id="COG4625">
    <property type="taxonomic scope" value="Bacteria"/>
</dbReference>
<dbReference type="InterPro" id="IPR001322">
    <property type="entry name" value="Lamin_tail_dom"/>
</dbReference>
<organism evidence="5 6">
    <name type="scientific">Psychroflexus torquis (strain ATCC 700755 / CIP 106069 / ACAM 623)</name>
    <dbReference type="NCBI Taxonomy" id="313595"/>
    <lineage>
        <taxon>Bacteria</taxon>
        <taxon>Pseudomonadati</taxon>
        <taxon>Bacteroidota</taxon>
        <taxon>Flavobacteriia</taxon>
        <taxon>Flavobacteriales</taxon>
        <taxon>Flavobacteriaceae</taxon>
        <taxon>Psychroflexus</taxon>
    </lineage>
</organism>
<dbReference type="HOGENOM" id="CLU_831218_0_0_10"/>
<evidence type="ECO:0000256" key="2">
    <source>
        <dbReference type="ARBA" id="ARBA00022737"/>
    </source>
</evidence>
<dbReference type="InterPro" id="IPR036415">
    <property type="entry name" value="Lamin_tail_dom_sf"/>
</dbReference>
<dbReference type="Gene3D" id="2.60.40.1260">
    <property type="entry name" value="Lamin Tail domain"/>
    <property type="match status" value="1"/>
</dbReference>